<evidence type="ECO:0008006" key="3">
    <source>
        <dbReference type="Google" id="ProtNLM"/>
    </source>
</evidence>
<comment type="caution">
    <text evidence="2">The sequence shown here is derived from an EMBL/GenBank/DDBJ whole genome shotgun (WGS) entry which is preliminary data.</text>
</comment>
<accession>A0A832MM64</accession>
<dbReference type="Gene3D" id="2.60.40.4070">
    <property type="match status" value="1"/>
</dbReference>
<feature type="signal peptide" evidence="1">
    <location>
        <begin position="1"/>
        <end position="24"/>
    </location>
</feature>
<reference evidence="2" key="1">
    <citation type="journal article" date="2020" name="mSystems">
        <title>Genome- and Community-Level Interaction Insights into Carbon Utilization and Element Cycling Functions of Hydrothermarchaeota in Hydrothermal Sediment.</title>
        <authorList>
            <person name="Zhou Z."/>
            <person name="Liu Y."/>
            <person name="Xu W."/>
            <person name="Pan J."/>
            <person name="Luo Z.H."/>
            <person name="Li M."/>
        </authorList>
    </citation>
    <scope>NUCLEOTIDE SEQUENCE [LARGE SCALE GENOMIC DNA]</scope>
    <source>
        <strain evidence="2">SpSt-381</strain>
    </source>
</reference>
<dbReference type="EMBL" id="DSQF01000030">
    <property type="protein sequence ID" value="HGZ44610.1"/>
    <property type="molecule type" value="Genomic_DNA"/>
</dbReference>
<name>A0A832MM64_UNCEI</name>
<organism evidence="2">
    <name type="scientific">Eiseniibacteriota bacterium</name>
    <dbReference type="NCBI Taxonomy" id="2212470"/>
    <lineage>
        <taxon>Bacteria</taxon>
        <taxon>Candidatus Eiseniibacteriota</taxon>
    </lineage>
</organism>
<evidence type="ECO:0000256" key="1">
    <source>
        <dbReference type="SAM" id="SignalP"/>
    </source>
</evidence>
<sequence>MAGRILKLLPSLSLAALLALVAQAQTPHRIRRAAAFPPVAGPAEARRAPAPAAPVLPALESVTCDDPVTVSPTDDYPQPGDSPLLVFRQALPVTVTARDIDVEVLALSPLGAVTYTVVPADAESGEELLGSVPFHIHTVQSGGDPRDPALGRAIVVREIPGVAQSLFPGVTATAQLRLEVEDPGFGAVIGYARDGPSDWPTLTAELSSGLPPALLGSRPVLGMRVCTATAVVEDNDLRVVQQVVQVTGPLPAGAVAHVLQEFTVPTTVTAYWAEVALQWNSAPPVAASPTAILVSLRSQDGASPPVTMPVTATAHELMIASDIADVPGPRWVASKRFPLPAQLHPGRTYSLEVQMPTGTALLGVDQLGGGPLPGRLFRRSGPNDPWIQGFADLAFRLIGIEGLGNPPAPPVSALAPEIFRAVPGVPTGTVAYPFEPEARVAALLPGPATPPLGAAVLRMAIPPFVTATARLMAADGDSPAASYTYDFAHVTITPTWDPDHDDDGYARAVTPRPIVAHAVTATADPGGYDRLALVLDGAPAGSTLHLLHVPRAATITAAPALIGELPGGVWAPVSPEPVAPLGAFEGIVDVDGDDGSDLAVCAQLLRVTDPAPGLGPVGGAAQGLLMRFVPPVTATAEWLEFAIASVIAPTMTAAEVTVHDAAGHASPPDPLPPALGAVTLAPLSVTVTAQTWHGTARFPPSVTLHAGNPYWIHVASPGEWAFGACAVTATALPGGEFFTRAAPGEPWVRDLDRNLSFRLVGVPLGTTADAGGGPAAARLALSIAPNPARGEIRLAWSGGAGRARLEISDVAGRSVRRVRDAGPAASGAWRWDGRDDRGRAAPPGVYFARVIGEGGVVAARRVVLVQ</sequence>
<proteinExistence type="predicted"/>
<gene>
    <name evidence="2" type="ORF">ENR23_14600</name>
</gene>
<dbReference type="AlphaFoldDB" id="A0A832MM64"/>
<evidence type="ECO:0000313" key="2">
    <source>
        <dbReference type="EMBL" id="HGZ44610.1"/>
    </source>
</evidence>
<feature type="chain" id="PRO_5032836482" description="FlgD Ig-like domain-containing protein" evidence="1">
    <location>
        <begin position="25"/>
        <end position="866"/>
    </location>
</feature>
<protein>
    <recommendedName>
        <fullName evidence="3">FlgD Ig-like domain-containing protein</fullName>
    </recommendedName>
</protein>
<keyword evidence="1" id="KW-0732">Signal</keyword>